<sequence>MLDNSRFKLQEPLGEGPIVARAVEFLYVAIKPLPSAFSVVLNEASSKIKGEAITHSSCYSLIQALSTALNAVVLLVRYLLETLKTISNDKLDTLGTDFARKIKKTVETLFSEADLQAYLHPTTLDEEVKCLSSIRSCSVSVLAQWLWPIWRYVMTVHVVVLACANYIDMEQLTFKCLACLEFHELGESFNQVMASSAKKNTTRSATRVTLNE</sequence>
<comment type="caution">
    <text evidence="1">The sequence shown here is derived from an EMBL/GenBank/DDBJ whole genome shotgun (WGS) entry which is preliminary data.</text>
</comment>
<protein>
    <submittedName>
        <fullName evidence="1">Uncharacterized protein</fullName>
    </submittedName>
</protein>
<dbReference type="OrthoDB" id="4681931at2759"/>
<dbReference type="AlphaFoldDB" id="A0A553HXA4"/>
<gene>
    <name evidence="1" type="ORF">FHL15_006512</name>
</gene>
<organism evidence="1 2">
    <name type="scientific">Xylaria flabelliformis</name>
    <dbReference type="NCBI Taxonomy" id="2512241"/>
    <lineage>
        <taxon>Eukaryota</taxon>
        <taxon>Fungi</taxon>
        <taxon>Dikarya</taxon>
        <taxon>Ascomycota</taxon>
        <taxon>Pezizomycotina</taxon>
        <taxon>Sordariomycetes</taxon>
        <taxon>Xylariomycetidae</taxon>
        <taxon>Xylariales</taxon>
        <taxon>Xylariaceae</taxon>
        <taxon>Xylaria</taxon>
    </lineage>
</organism>
<name>A0A553HXA4_9PEZI</name>
<accession>A0A553HXA4</accession>
<reference evidence="2" key="1">
    <citation type="submission" date="2019-06" db="EMBL/GenBank/DDBJ databases">
        <title>Draft genome sequence of the griseofulvin-producing fungus Xylaria cubensis strain G536.</title>
        <authorList>
            <person name="Mead M.E."/>
            <person name="Raja H.A."/>
            <person name="Steenwyk J.L."/>
            <person name="Knowles S.L."/>
            <person name="Oberlies N.H."/>
            <person name="Rokas A."/>
        </authorList>
    </citation>
    <scope>NUCLEOTIDE SEQUENCE [LARGE SCALE GENOMIC DNA]</scope>
    <source>
        <strain evidence="2">G536</strain>
    </source>
</reference>
<keyword evidence="2" id="KW-1185">Reference proteome</keyword>
<proteinExistence type="predicted"/>
<dbReference type="EMBL" id="VFLP01000035">
    <property type="protein sequence ID" value="TRX92585.1"/>
    <property type="molecule type" value="Genomic_DNA"/>
</dbReference>
<evidence type="ECO:0000313" key="1">
    <source>
        <dbReference type="EMBL" id="TRX92585.1"/>
    </source>
</evidence>
<evidence type="ECO:0000313" key="2">
    <source>
        <dbReference type="Proteomes" id="UP000319160"/>
    </source>
</evidence>
<dbReference type="Proteomes" id="UP000319160">
    <property type="component" value="Unassembled WGS sequence"/>
</dbReference>